<reference evidence="1" key="1">
    <citation type="submission" date="2021-01" db="EMBL/GenBank/DDBJ databases">
        <title>Whole genome shotgun sequence of Planobispora takensis NBRC 109077.</title>
        <authorList>
            <person name="Komaki H."/>
            <person name="Tamura T."/>
        </authorList>
    </citation>
    <scope>NUCLEOTIDE SEQUENCE</scope>
    <source>
        <strain evidence="1">NBRC 109077</strain>
    </source>
</reference>
<proteinExistence type="predicted"/>
<name>A0A8J3SSJ4_9ACTN</name>
<keyword evidence="2" id="KW-1185">Reference proteome</keyword>
<comment type="caution">
    <text evidence="1">The sequence shown here is derived from an EMBL/GenBank/DDBJ whole genome shotgun (WGS) entry which is preliminary data.</text>
</comment>
<dbReference type="AlphaFoldDB" id="A0A8J3SSJ4"/>
<organism evidence="1 2">
    <name type="scientific">Planobispora takensis</name>
    <dbReference type="NCBI Taxonomy" id="1367882"/>
    <lineage>
        <taxon>Bacteria</taxon>
        <taxon>Bacillati</taxon>
        <taxon>Actinomycetota</taxon>
        <taxon>Actinomycetes</taxon>
        <taxon>Streptosporangiales</taxon>
        <taxon>Streptosporangiaceae</taxon>
        <taxon>Planobispora</taxon>
    </lineage>
</organism>
<evidence type="ECO:0000313" key="1">
    <source>
        <dbReference type="EMBL" id="GIH98082.1"/>
    </source>
</evidence>
<sequence>MSQPFIGQLVHARGRLGIRNGAEVVPAVVTRVWQRVTIGSHDVWLVNLHVFHDGPETVWRSSVYLFNTEVEARSFPGWNAWRVPAFP</sequence>
<accession>A0A8J3SSJ4</accession>
<dbReference type="Proteomes" id="UP000634476">
    <property type="component" value="Unassembled WGS sequence"/>
</dbReference>
<dbReference type="RefSeq" id="WP_203872585.1">
    <property type="nucleotide sequence ID" value="NZ_BOOK01000001.1"/>
</dbReference>
<dbReference type="EMBL" id="BOOK01000001">
    <property type="protein sequence ID" value="GIH98082.1"/>
    <property type="molecule type" value="Genomic_DNA"/>
</dbReference>
<protein>
    <submittedName>
        <fullName evidence="1">Uncharacterized protein</fullName>
    </submittedName>
</protein>
<evidence type="ECO:0000313" key="2">
    <source>
        <dbReference type="Proteomes" id="UP000634476"/>
    </source>
</evidence>
<gene>
    <name evidence="1" type="ORF">Pta02_00910</name>
</gene>